<dbReference type="InterPro" id="IPR036691">
    <property type="entry name" value="Endo/exonu/phosph_ase_sf"/>
</dbReference>
<protein>
    <recommendedName>
        <fullName evidence="6">RNA-directed DNA polymerase from mobile element jockey</fullName>
    </recommendedName>
</protein>
<dbReference type="SUPFAM" id="SSF56672">
    <property type="entry name" value="DNA/RNA polymerases"/>
    <property type="match status" value="1"/>
</dbReference>
<evidence type="ECO:0000256" key="1">
    <source>
        <dbReference type="SAM" id="MobiDB-lite"/>
    </source>
</evidence>
<dbReference type="GO" id="GO:0004523">
    <property type="term" value="F:RNA-DNA hybrid ribonuclease activity"/>
    <property type="evidence" value="ECO:0007669"/>
    <property type="project" value="InterPro"/>
</dbReference>
<dbReference type="OrthoDB" id="411871at2759"/>
<dbReference type="AlphaFoldDB" id="A0A7J6NFU3"/>
<reference evidence="4 5" key="1">
    <citation type="submission" date="2020-04" db="EMBL/GenBank/DDBJ databases">
        <title>Perkinsus olseni comparative genomics.</title>
        <authorList>
            <person name="Bogema D.R."/>
        </authorList>
    </citation>
    <scope>NUCLEOTIDE SEQUENCE [LARGE SCALE GENOMIC DNA]</scope>
    <source>
        <strain evidence="4">00978-12</strain>
    </source>
</reference>
<dbReference type="InterPro" id="IPR012337">
    <property type="entry name" value="RNaseH-like_sf"/>
</dbReference>
<feature type="domain" description="RNase H type-1" evidence="3">
    <location>
        <begin position="1011"/>
        <end position="1152"/>
    </location>
</feature>
<name>A0A7J6NFU3_PEROL</name>
<evidence type="ECO:0000259" key="3">
    <source>
        <dbReference type="PROSITE" id="PS50879"/>
    </source>
</evidence>
<dbReference type="Gene3D" id="3.30.420.10">
    <property type="entry name" value="Ribonuclease H-like superfamily/Ribonuclease H"/>
    <property type="match status" value="1"/>
</dbReference>
<dbReference type="InterPro" id="IPR043502">
    <property type="entry name" value="DNA/RNA_pol_sf"/>
</dbReference>
<comment type="caution">
    <text evidence="4">The sequence shown here is derived from an EMBL/GenBank/DDBJ whole genome shotgun (WGS) entry which is preliminary data.</text>
</comment>
<gene>
    <name evidence="4" type="ORF">FOZ60_010294</name>
</gene>
<organism evidence="4 5">
    <name type="scientific">Perkinsus olseni</name>
    <name type="common">Perkinsus atlanticus</name>
    <dbReference type="NCBI Taxonomy" id="32597"/>
    <lineage>
        <taxon>Eukaryota</taxon>
        <taxon>Sar</taxon>
        <taxon>Alveolata</taxon>
        <taxon>Perkinsozoa</taxon>
        <taxon>Perkinsea</taxon>
        <taxon>Perkinsida</taxon>
        <taxon>Perkinsidae</taxon>
        <taxon>Perkinsus</taxon>
    </lineage>
</organism>
<dbReference type="PROSITE" id="PS50878">
    <property type="entry name" value="RT_POL"/>
    <property type="match status" value="1"/>
</dbReference>
<evidence type="ECO:0000313" key="5">
    <source>
        <dbReference type="Proteomes" id="UP000541610"/>
    </source>
</evidence>
<dbReference type="CDD" id="cd01650">
    <property type="entry name" value="RT_nLTR_like"/>
    <property type="match status" value="1"/>
</dbReference>
<dbReference type="SUPFAM" id="SSF56219">
    <property type="entry name" value="DNase I-like"/>
    <property type="match status" value="1"/>
</dbReference>
<feature type="compositionally biased region" description="Gly residues" evidence="1">
    <location>
        <begin position="918"/>
        <end position="958"/>
    </location>
</feature>
<dbReference type="GO" id="GO:0003676">
    <property type="term" value="F:nucleic acid binding"/>
    <property type="evidence" value="ECO:0007669"/>
    <property type="project" value="InterPro"/>
</dbReference>
<dbReference type="EMBL" id="JABANP010000418">
    <property type="protein sequence ID" value="KAF4682614.1"/>
    <property type="molecule type" value="Genomic_DNA"/>
</dbReference>
<dbReference type="InterPro" id="IPR002156">
    <property type="entry name" value="RNaseH_domain"/>
</dbReference>
<sequence length="1235" mass="134582">MTAPCGAGSPGGGHDGTAHDSNLGPSKLLICQFNASKSLLALDELLNSFSTDGRLCHVLLLQEIPRRLPSRYEGYSVLCSDDDPRAGVLVHDSITYTVQLAARNIVSISLNCGTSLTSVYLAPDGDINVDISLLETAPLGIICCDTNASSLLWCKRLGHHRSRSRGQRIEEFLSLSDHLVVNDPGCPPTFISRSTGSASHIDVTLASLNCSDMVSNWVVEDNVDTASDHAPITFDLLVTENPATVVIKKIKNYRKSDLVKFDATAGDGLISLGAPKKIASAAELESVTQELSDLIAGAVEASSPLVRAVGPKKKRWWSGNLERLKVDFYSARRSFRKGRLTIEELHRKKNDYYHAIRDAKRDCFKADLARIGKDGRGLKKLLSKKEKSPDPLQVGSINALADHFLGSTRPRCGPTWYSNQDCTNHDDSLKNFLDGINDKAVVNAIKGFDDFKSAGPDNVMYYHWKRAILHYGLAEHIAEICKGCLRTSTFPSILKVSHTILIPKKGRAGMRGFRPITLSNTLSKIVEKVLLNSFSRVSHPGCEWQHAYSSGRNTSTFVNEVIDAYGRGNGSRSCSLVVSADIKGAFDACSWRLIHKEACRVFPQPIVSFVDDYLSGRVANLVTNGPSASRELTAGFPQGSVLGPYLWKLATAGILEELNDVYGYFCKAYAYADDFVVVVRGMDSKDLVDKALVSLDILESWAKSYGMDIEPTKVEFLVRNGLLDAIDYERLNRAGSASDCIRMVGILLDANLSFGRHISHQCAKAKVMVLRVKTFARLSYGLGDDAVRAAWEQFGLSIATYGSEVWGHKALNSGTYAILTRLHNAMARVLLRAAASSSTVLLGVTCGLRHPAGAALSRWCKAWLHNDFYSQKKLCKEGKRVLQQLGLASDYPAKCERYKNWEGDVVSSQLFALDSDSGGRGGRGGSGGSGGPDELVGPGGLVDRGGLVGHGEDGGSGPGFRSDHAERDPLSGAVDVGNGETAVDRFLRGSALPQPDDGPDLEWLANARPSSSNEVNIFTDGSRRGFRNPRNGFGCMVIASQHAPRLFFRSLPSWCNICQDEVCGIYSALRWIKGFISGGPPPGASFRIHVDSKAAILSVASSPRVSNTAGKARKLLLALSSSGFGVKLVWIRGHANHRGNEVSDSLANLGSEGIGRHDNELAPWSFTRTLIDEYISRKLELSFKSGLLKLSPRTRHFLFSMSHIRTWIRLSGFDRNLVFWAVLRGFQRNLESPDP</sequence>
<dbReference type="Proteomes" id="UP000541610">
    <property type="component" value="Unassembled WGS sequence"/>
</dbReference>
<evidence type="ECO:0000313" key="4">
    <source>
        <dbReference type="EMBL" id="KAF4682614.1"/>
    </source>
</evidence>
<feature type="domain" description="Reverse transcriptase" evidence="2">
    <location>
        <begin position="483"/>
        <end position="748"/>
    </location>
</feature>
<feature type="region of interest" description="Disordered" evidence="1">
    <location>
        <begin position="912"/>
        <end position="975"/>
    </location>
</feature>
<evidence type="ECO:0000259" key="2">
    <source>
        <dbReference type="PROSITE" id="PS50878"/>
    </source>
</evidence>
<dbReference type="Pfam" id="PF14529">
    <property type="entry name" value="Exo_endo_phos_2"/>
    <property type="match status" value="1"/>
</dbReference>
<dbReference type="Pfam" id="PF00075">
    <property type="entry name" value="RNase_H"/>
    <property type="match status" value="1"/>
</dbReference>
<dbReference type="Gene3D" id="3.60.10.10">
    <property type="entry name" value="Endonuclease/exonuclease/phosphatase"/>
    <property type="match status" value="1"/>
</dbReference>
<dbReference type="InterPro" id="IPR000477">
    <property type="entry name" value="RT_dom"/>
</dbReference>
<evidence type="ECO:0008006" key="6">
    <source>
        <dbReference type="Google" id="ProtNLM"/>
    </source>
</evidence>
<dbReference type="Pfam" id="PF00078">
    <property type="entry name" value="RVT_1"/>
    <property type="match status" value="1"/>
</dbReference>
<dbReference type="InterPro" id="IPR036397">
    <property type="entry name" value="RNaseH_sf"/>
</dbReference>
<dbReference type="PROSITE" id="PS50879">
    <property type="entry name" value="RNASE_H_1"/>
    <property type="match status" value="1"/>
</dbReference>
<dbReference type="SUPFAM" id="SSF53098">
    <property type="entry name" value="Ribonuclease H-like"/>
    <property type="match status" value="1"/>
</dbReference>
<accession>A0A7J6NFU3</accession>
<dbReference type="InterPro" id="IPR005135">
    <property type="entry name" value="Endo/exonuclease/phosphatase"/>
</dbReference>
<dbReference type="PANTHER" id="PTHR19446">
    <property type="entry name" value="REVERSE TRANSCRIPTASES"/>
    <property type="match status" value="1"/>
</dbReference>
<proteinExistence type="predicted"/>